<name>A0A8S1AVI5_ARCPL</name>
<sequence>MSLLLGSTVYLSVMHASEHRPLGSRMSAPGLTSEAQLRYILQWFGEFSELQREDFLPVLAAARGDQPDQLAAVLANISCHDKPVSLFQCRIKLFNEWFPTWAEEEQDRLIKGVSEQDPEFGAKLQDILLNGPQVNGNQDDFFEQSLSKEQNGTSDNVSPTEDDANGTWANGENPEPEVEENAEDPLVVSENIPVEIAAAS</sequence>
<accession>A0A8S1AVI5</accession>
<dbReference type="Proteomes" id="UP000494256">
    <property type="component" value="Unassembled WGS sequence"/>
</dbReference>
<evidence type="ECO:0000313" key="2">
    <source>
        <dbReference type="EMBL" id="CAB3245937.1"/>
    </source>
</evidence>
<protein>
    <submittedName>
        <fullName evidence="3">Uncharacterized protein</fullName>
    </submittedName>
</protein>
<dbReference type="EMBL" id="CADEBC010000525">
    <property type="protein sequence ID" value="CAB3245937.1"/>
    <property type="molecule type" value="Genomic_DNA"/>
</dbReference>
<keyword evidence="4" id="KW-1185">Reference proteome</keyword>
<feature type="region of interest" description="Disordered" evidence="1">
    <location>
        <begin position="148"/>
        <end position="187"/>
    </location>
</feature>
<dbReference type="Pfam" id="PF14969">
    <property type="entry name" value="DUF4508"/>
    <property type="match status" value="1"/>
</dbReference>
<evidence type="ECO:0000256" key="1">
    <source>
        <dbReference type="SAM" id="MobiDB-lite"/>
    </source>
</evidence>
<dbReference type="InterPro" id="IPR028019">
    <property type="entry name" value="DUF4508"/>
</dbReference>
<evidence type="ECO:0000313" key="3">
    <source>
        <dbReference type="EMBL" id="CAB3249031.1"/>
    </source>
</evidence>
<dbReference type="PANTHER" id="PTHR16260:SF3">
    <property type="entry name" value="CHROMOSOME 14 OPEN READING FRAME 119-LIKE-RELATED"/>
    <property type="match status" value="1"/>
</dbReference>
<comment type="caution">
    <text evidence="3">The sequence shown here is derived from an EMBL/GenBank/DDBJ whole genome shotgun (WGS) entry which is preliminary data.</text>
</comment>
<organism evidence="3 5">
    <name type="scientific">Arctia plantaginis</name>
    <name type="common">Wood tiger moth</name>
    <name type="synonym">Phalaena plantaginis</name>
    <dbReference type="NCBI Taxonomy" id="874455"/>
    <lineage>
        <taxon>Eukaryota</taxon>
        <taxon>Metazoa</taxon>
        <taxon>Ecdysozoa</taxon>
        <taxon>Arthropoda</taxon>
        <taxon>Hexapoda</taxon>
        <taxon>Insecta</taxon>
        <taxon>Pterygota</taxon>
        <taxon>Neoptera</taxon>
        <taxon>Endopterygota</taxon>
        <taxon>Lepidoptera</taxon>
        <taxon>Glossata</taxon>
        <taxon>Ditrysia</taxon>
        <taxon>Noctuoidea</taxon>
        <taxon>Erebidae</taxon>
        <taxon>Arctiinae</taxon>
        <taxon>Arctia</taxon>
    </lineage>
</organism>
<gene>
    <name evidence="2" type="ORF">APLA_LOCUS10659</name>
    <name evidence="3" type="ORF">APLA_LOCUS12653</name>
</gene>
<evidence type="ECO:0000313" key="4">
    <source>
        <dbReference type="Proteomes" id="UP000494106"/>
    </source>
</evidence>
<evidence type="ECO:0000313" key="5">
    <source>
        <dbReference type="Proteomes" id="UP000494256"/>
    </source>
</evidence>
<dbReference type="AlphaFoldDB" id="A0A8S1AVI5"/>
<dbReference type="EMBL" id="CADEBD010000344">
    <property type="protein sequence ID" value="CAB3249031.1"/>
    <property type="molecule type" value="Genomic_DNA"/>
</dbReference>
<feature type="compositionally biased region" description="Polar residues" evidence="1">
    <location>
        <begin position="148"/>
        <end position="159"/>
    </location>
</feature>
<reference evidence="4 5" key="1">
    <citation type="submission" date="2020-04" db="EMBL/GenBank/DDBJ databases">
        <authorList>
            <person name="Wallbank WR R."/>
            <person name="Pardo Diaz C."/>
            <person name="Kozak K."/>
            <person name="Martin S."/>
            <person name="Jiggins C."/>
            <person name="Moest M."/>
            <person name="Warren A I."/>
            <person name="Byers J.R.P. K."/>
            <person name="Montejo-Kovacevich G."/>
            <person name="Yen C E."/>
        </authorList>
    </citation>
    <scope>NUCLEOTIDE SEQUENCE [LARGE SCALE GENOMIC DNA]</scope>
</reference>
<dbReference type="PANTHER" id="PTHR16260">
    <property type="entry name" value="SIMILAR TO 1700123O20RIK PROTEIN"/>
    <property type="match status" value="1"/>
</dbReference>
<proteinExistence type="predicted"/>
<dbReference type="Proteomes" id="UP000494106">
    <property type="component" value="Unassembled WGS sequence"/>
</dbReference>
<feature type="compositionally biased region" description="Acidic residues" evidence="1">
    <location>
        <begin position="174"/>
        <end position="183"/>
    </location>
</feature>
<dbReference type="OrthoDB" id="6514241at2759"/>